<protein>
    <submittedName>
        <fullName evidence="13">Cation diffusion facilitator family transporter</fullName>
    </submittedName>
</protein>
<evidence type="ECO:0000256" key="10">
    <source>
        <dbReference type="SAM" id="Phobius"/>
    </source>
</evidence>
<comment type="similarity">
    <text evidence="2">Belongs to the cation diffusion facilitator (CDF) transporter (TC 2.A.4) family. FieF subfamily.</text>
</comment>
<dbReference type="NCBIfam" id="TIGR01297">
    <property type="entry name" value="CDF"/>
    <property type="match status" value="1"/>
</dbReference>
<dbReference type="InterPro" id="IPR050291">
    <property type="entry name" value="CDF_Transporter"/>
</dbReference>
<dbReference type="Pfam" id="PF01545">
    <property type="entry name" value="Cation_efflux"/>
    <property type="match status" value="1"/>
</dbReference>
<dbReference type="EMBL" id="SACQ01000001">
    <property type="protein sequence ID" value="RVU32789.1"/>
    <property type="molecule type" value="Genomic_DNA"/>
</dbReference>
<dbReference type="InterPro" id="IPR002524">
    <property type="entry name" value="Cation_efflux"/>
</dbReference>
<evidence type="ECO:0000259" key="11">
    <source>
        <dbReference type="Pfam" id="PF01145"/>
    </source>
</evidence>
<accession>A0A437QED2</accession>
<keyword evidence="3" id="KW-0813">Transport</keyword>
<keyword evidence="6" id="KW-0406">Ion transport</keyword>
<feature type="domain" description="Band 7" evidence="11">
    <location>
        <begin position="245"/>
        <end position="444"/>
    </location>
</feature>
<gene>
    <name evidence="13" type="ORF">EOE65_03790</name>
</gene>
<proteinExistence type="inferred from homology"/>
<dbReference type="InterPro" id="IPR001107">
    <property type="entry name" value="Band_7"/>
</dbReference>
<evidence type="ECO:0000256" key="1">
    <source>
        <dbReference type="ARBA" id="ARBA00004141"/>
    </source>
</evidence>
<keyword evidence="8 10" id="KW-0472">Membrane</keyword>
<feature type="domain" description="Cation efflux protein transmembrane" evidence="12">
    <location>
        <begin position="2"/>
        <end position="190"/>
    </location>
</feature>
<keyword evidence="9" id="KW-0175">Coiled coil</keyword>
<keyword evidence="14" id="KW-1185">Reference proteome</keyword>
<evidence type="ECO:0000256" key="6">
    <source>
        <dbReference type="ARBA" id="ARBA00022906"/>
    </source>
</evidence>
<keyword evidence="6" id="KW-0862">Zinc</keyword>
<sequence length="533" mass="58430">MAITSDSLLFALKLGIALVTGSTALYADALHSATDLLISLVLLVGIGIRYRQEKRASALGVARAYRLEAILAILVSLTILWVPYEIVTSVDQSNSGDIQFIWLGIVGVMVAIVLAHVMATLKTRVGQDTDSPALEADGYHSYIDMFTSFAVLGSFVGLLVGINIDQIVALVIALMVAFAGIELFISGVRSFINGSEVAPDGLIERLLEHPFWQRAAQRIKLHRSGVLVSFLVGVLVFYAGSGLHVVRSDENAVYRIFGQPQPEVLTPGLHLLAPWPIGAIERYRPQQVYRLEVGTPLALWDHSNVFSRSQWQTLGNVNLDRDHHYLFADENLVNLTLTVQYQLPKLGFESRQIAQPHQLVAAAVEQTVSQLLSQAPFTLTLADSFETTAITQVEQRLEAYGLSTHIGSITVQKLQPPSAVVSAYHDLERAAEQQQALQHQVQGERVEELAANRARLSQEAAETSAKIAELEASAAGDAAYFATLAGEYAQQPELVAFNKRLELSETVLPQIEKVITEDALRSRDTRLFGDYQP</sequence>
<evidence type="ECO:0000256" key="8">
    <source>
        <dbReference type="ARBA" id="ARBA00023136"/>
    </source>
</evidence>
<feature type="transmembrane region" description="Helical" evidence="10">
    <location>
        <begin position="142"/>
        <end position="161"/>
    </location>
</feature>
<dbReference type="SUPFAM" id="SSF161111">
    <property type="entry name" value="Cation efflux protein transmembrane domain-like"/>
    <property type="match status" value="1"/>
</dbReference>
<evidence type="ECO:0000256" key="3">
    <source>
        <dbReference type="ARBA" id="ARBA00022448"/>
    </source>
</evidence>
<organism evidence="13 14">
    <name type="scientific">Neptunomonas marina</name>
    <dbReference type="NCBI Taxonomy" id="1815562"/>
    <lineage>
        <taxon>Bacteria</taxon>
        <taxon>Pseudomonadati</taxon>
        <taxon>Pseudomonadota</taxon>
        <taxon>Gammaproteobacteria</taxon>
        <taxon>Oceanospirillales</taxon>
        <taxon>Oceanospirillaceae</taxon>
        <taxon>Neptunomonas</taxon>
    </lineage>
</organism>
<evidence type="ECO:0000256" key="9">
    <source>
        <dbReference type="SAM" id="Coils"/>
    </source>
</evidence>
<comment type="subcellular location">
    <subcellularLocation>
        <location evidence="1">Membrane</location>
        <topology evidence="1">Multi-pass membrane protein</topology>
    </subcellularLocation>
</comment>
<dbReference type="GO" id="GO:0005886">
    <property type="term" value="C:plasma membrane"/>
    <property type="evidence" value="ECO:0007669"/>
    <property type="project" value="TreeGrafter"/>
</dbReference>
<dbReference type="Proteomes" id="UP000282818">
    <property type="component" value="Unassembled WGS sequence"/>
</dbReference>
<dbReference type="PANTHER" id="PTHR43840">
    <property type="entry name" value="MITOCHONDRIAL METAL TRANSPORTER 1-RELATED"/>
    <property type="match status" value="1"/>
</dbReference>
<dbReference type="GO" id="GO:0015093">
    <property type="term" value="F:ferrous iron transmembrane transporter activity"/>
    <property type="evidence" value="ECO:0007669"/>
    <property type="project" value="TreeGrafter"/>
</dbReference>
<reference evidence="13 14" key="1">
    <citation type="submission" date="2019-01" db="EMBL/GenBank/DDBJ databases">
        <authorList>
            <person name="Chen W.-M."/>
        </authorList>
    </citation>
    <scope>NUCLEOTIDE SEQUENCE [LARGE SCALE GENOMIC DNA]</scope>
    <source>
        <strain evidence="13 14">HPM-16</strain>
    </source>
</reference>
<evidence type="ECO:0000256" key="4">
    <source>
        <dbReference type="ARBA" id="ARBA00022496"/>
    </source>
</evidence>
<feature type="transmembrane region" description="Helical" evidence="10">
    <location>
        <begin position="167"/>
        <end position="185"/>
    </location>
</feature>
<evidence type="ECO:0000256" key="5">
    <source>
        <dbReference type="ARBA" id="ARBA00022692"/>
    </source>
</evidence>
<dbReference type="InterPro" id="IPR027469">
    <property type="entry name" value="Cation_efflux_TMD_sf"/>
</dbReference>
<dbReference type="AlphaFoldDB" id="A0A437QED2"/>
<keyword evidence="4" id="KW-0408">Iron</keyword>
<comment type="caution">
    <text evidence="13">The sequence shown here is derived from an EMBL/GenBank/DDBJ whole genome shotgun (WGS) entry which is preliminary data.</text>
</comment>
<keyword evidence="4" id="KW-0410">Iron transport</keyword>
<evidence type="ECO:0000256" key="7">
    <source>
        <dbReference type="ARBA" id="ARBA00022989"/>
    </source>
</evidence>
<evidence type="ECO:0000259" key="12">
    <source>
        <dbReference type="Pfam" id="PF01545"/>
    </source>
</evidence>
<dbReference type="GO" id="GO:0015086">
    <property type="term" value="F:cadmium ion transmembrane transporter activity"/>
    <property type="evidence" value="ECO:0007669"/>
    <property type="project" value="TreeGrafter"/>
</dbReference>
<feature type="transmembrane region" description="Helical" evidence="10">
    <location>
        <begin position="37"/>
        <end position="52"/>
    </location>
</feature>
<dbReference type="Gene3D" id="1.20.1510.10">
    <property type="entry name" value="Cation efflux protein transmembrane domain"/>
    <property type="match status" value="1"/>
</dbReference>
<dbReference type="PANTHER" id="PTHR43840:SF15">
    <property type="entry name" value="MITOCHONDRIAL METAL TRANSPORTER 1-RELATED"/>
    <property type="match status" value="1"/>
</dbReference>
<name>A0A437QED2_9GAMM</name>
<dbReference type="GO" id="GO:0015341">
    <property type="term" value="F:zinc efflux antiporter activity"/>
    <property type="evidence" value="ECO:0007669"/>
    <property type="project" value="TreeGrafter"/>
</dbReference>
<dbReference type="GO" id="GO:0006882">
    <property type="term" value="P:intracellular zinc ion homeostasis"/>
    <property type="evidence" value="ECO:0007669"/>
    <property type="project" value="TreeGrafter"/>
</dbReference>
<feature type="transmembrane region" description="Helical" evidence="10">
    <location>
        <begin position="64"/>
        <end position="84"/>
    </location>
</feature>
<keyword evidence="6" id="KW-0864">Zinc transport</keyword>
<keyword evidence="5 10" id="KW-0812">Transmembrane</keyword>
<feature type="coiled-coil region" evidence="9">
    <location>
        <begin position="427"/>
        <end position="473"/>
    </location>
</feature>
<feature type="transmembrane region" description="Helical" evidence="10">
    <location>
        <begin position="100"/>
        <end position="121"/>
    </location>
</feature>
<feature type="transmembrane region" description="Helical" evidence="10">
    <location>
        <begin position="226"/>
        <end position="246"/>
    </location>
</feature>
<evidence type="ECO:0000313" key="13">
    <source>
        <dbReference type="EMBL" id="RVU32789.1"/>
    </source>
</evidence>
<dbReference type="InterPro" id="IPR058533">
    <property type="entry name" value="Cation_efflux_TM"/>
</dbReference>
<dbReference type="RefSeq" id="WP_127692957.1">
    <property type="nucleotide sequence ID" value="NZ_SACQ01000001.1"/>
</dbReference>
<evidence type="ECO:0000313" key="14">
    <source>
        <dbReference type="Proteomes" id="UP000282818"/>
    </source>
</evidence>
<evidence type="ECO:0000256" key="2">
    <source>
        <dbReference type="ARBA" id="ARBA00010212"/>
    </source>
</evidence>
<dbReference type="Pfam" id="PF01145">
    <property type="entry name" value="Band_7"/>
    <property type="match status" value="1"/>
</dbReference>
<keyword evidence="7 10" id="KW-1133">Transmembrane helix</keyword>